<dbReference type="InterPro" id="IPR016158">
    <property type="entry name" value="Cullin_homology"/>
</dbReference>
<dbReference type="RefSeq" id="XP_025348505.1">
    <property type="nucleotide sequence ID" value="XM_025492220.1"/>
</dbReference>
<evidence type="ECO:0000256" key="1">
    <source>
        <dbReference type="PROSITE-ProRule" id="PRU00330"/>
    </source>
</evidence>
<dbReference type="EMBL" id="KZ819325">
    <property type="protein sequence ID" value="PWN21345.1"/>
    <property type="molecule type" value="Genomic_DNA"/>
</dbReference>
<reference evidence="3 4" key="1">
    <citation type="journal article" date="2018" name="Mol. Biol. Evol.">
        <title>Broad Genomic Sampling Reveals a Smut Pathogenic Ancestry of the Fungal Clade Ustilaginomycotina.</title>
        <authorList>
            <person name="Kijpornyongpan T."/>
            <person name="Mondo S.J."/>
            <person name="Barry K."/>
            <person name="Sandor L."/>
            <person name="Lee J."/>
            <person name="Lipzen A."/>
            <person name="Pangilinan J."/>
            <person name="LaButti K."/>
            <person name="Hainaut M."/>
            <person name="Henrissat B."/>
            <person name="Grigoriev I.V."/>
            <person name="Spatafora J.W."/>
            <person name="Aime M.C."/>
        </authorList>
    </citation>
    <scope>NUCLEOTIDE SEQUENCE [LARGE SCALE GENOMIC DNA]</scope>
    <source>
        <strain evidence="3 4">MCA 4718</strain>
    </source>
</reference>
<dbReference type="STRING" id="1684307.A0A316UE29"/>
<dbReference type="OrthoDB" id="5581181at2759"/>
<keyword evidence="4" id="KW-1185">Reference proteome</keyword>
<sequence length="819" mass="90008">MGTEFHGAELSTAWAASLAALHPGFNDVSTTASLEVLDVSRAKLTLQRYFLQTQRTSAGGPSVSLQAQATGAIELLRRSGFDADAEAYAALRIATESRMLESQAQHLNALEVTGIAGVPHALQALAAEMGALRSLASELGLFDSRNDHTHLLESLTKELLLVALRQRPATLAILRDWIGIAYFTETSQAGLSLPAIRDARRHFVELGLKNLIHLGVEYAARNTLRRRVHYELGKEEDTAVARVDAAARQADELRLSYARQMRARDDIEASTASDGDTDPDTLLQSLDPEKEARPLLVDFVVNNLSRCKLGWYTEAGETSYSDQAHWQESFIYYMDTLITEIRSSQLFDLITDWPASTPALADLKASLLETRMKVYVSTQLQSSLEKRLLHPGARTRDILQLYVSLVYAVRYIDPSGVILSRIAGPIRRYLRSRSDTVPVIVASLLGDDEAFVHLRGELDAAGKNELVGAANQADTSLGGGDRDEEEEDEQRLLADGPVSLTGPAPSKVVDYQDPNYEPQPIDAGPSYKQTRSADVIAMLVSIFDDKASFVKALEISTAKALLKSEGYEVTREYRNNEILKRRFGDTSLARCDVMLQDVIDSRRVDSSVRQLLSTPLHHLTSPTKKKLPGDPATSGMTEEFKALKPLITSRHFWPDLEGAEVPHAAPTDASDKPVSLASIGPPPGGLDLKLPSKMGKAMDDYNRTFTALRDSRRLRWLAGYGRVTVSVEMKDGRSWEEAVDPIRAGVLYLAAEKAEQGEPLIVADVESSMNIPSGSRELEAAIGYWCTRNVLAPVEGRKGWFVECELQPEQAQLPTSASK</sequence>
<protein>
    <recommendedName>
        <fullName evidence="2">Cullin family profile domain-containing protein</fullName>
    </recommendedName>
</protein>
<gene>
    <name evidence="3" type="ORF">BCV69DRAFT_282078</name>
</gene>
<dbReference type="InterPro" id="IPR036317">
    <property type="entry name" value="Cullin_homology_sf"/>
</dbReference>
<proteinExistence type="inferred from homology"/>
<dbReference type="PANTHER" id="PTHR45957">
    <property type="entry name" value="ANAPHASE-PROMOTING COMPLEX SUBUNIT 2"/>
    <property type="match status" value="1"/>
</dbReference>
<evidence type="ECO:0000313" key="4">
    <source>
        <dbReference type="Proteomes" id="UP000245942"/>
    </source>
</evidence>
<comment type="similarity">
    <text evidence="1">Belongs to the cullin family.</text>
</comment>
<dbReference type="Gene3D" id="1.20.1310.10">
    <property type="entry name" value="Cullin Repeats"/>
    <property type="match status" value="1"/>
</dbReference>
<dbReference type="GeneID" id="37013954"/>
<dbReference type="AlphaFoldDB" id="A0A316UE29"/>
<dbReference type="SUPFAM" id="SSF75632">
    <property type="entry name" value="Cullin homology domain"/>
    <property type="match status" value="1"/>
</dbReference>
<dbReference type="Gene3D" id="3.30.230.130">
    <property type="entry name" value="Cullin, Chain C, Domain 2"/>
    <property type="match status" value="1"/>
</dbReference>
<evidence type="ECO:0000259" key="2">
    <source>
        <dbReference type="PROSITE" id="PS50069"/>
    </source>
</evidence>
<dbReference type="GO" id="GO:0070979">
    <property type="term" value="P:protein K11-linked ubiquitination"/>
    <property type="evidence" value="ECO:0007669"/>
    <property type="project" value="TreeGrafter"/>
</dbReference>
<dbReference type="GO" id="GO:0007091">
    <property type="term" value="P:metaphase/anaphase transition of mitotic cell cycle"/>
    <property type="evidence" value="ECO:0007669"/>
    <property type="project" value="TreeGrafter"/>
</dbReference>
<dbReference type="PANTHER" id="PTHR45957:SF1">
    <property type="entry name" value="ANAPHASE-PROMOTING COMPLEX SUBUNIT 2"/>
    <property type="match status" value="1"/>
</dbReference>
<organism evidence="3 4">
    <name type="scientific">Pseudomicrostroma glucosiphilum</name>
    <dbReference type="NCBI Taxonomy" id="1684307"/>
    <lineage>
        <taxon>Eukaryota</taxon>
        <taxon>Fungi</taxon>
        <taxon>Dikarya</taxon>
        <taxon>Basidiomycota</taxon>
        <taxon>Ustilaginomycotina</taxon>
        <taxon>Exobasidiomycetes</taxon>
        <taxon>Microstromatales</taxon>
        <taxon>Microstromatales incertae sedis</taxon>
        <taxon>Pseudomicrostroma</taxon>
    </lineage>
</organism>
<dbReference type="Proteomes" id="UP000245942">
    <property type="component" value="Unassembled WGS sequence"/>
</dbReference>
<accession>A0A316UE29</accession>
<dbReference type="InterPro" id="IPR057975">
    <property type="entry name" value="TPR_ANAPC2"/>
</dbReference>
<evidence type="ECO:0000313" key="3">
    <source>
        <dbReference type="EMBL" id="PWN21345.1"/>
    </source>
</evidence>
<dbReference type="PROSITE" id="PS50069">
    <property type="entry name" value="CULLIN_2"/>
    <property type="match status" value="1"/>
</dbReference>
<feature type="domain" description="Cullin family profile" evidence="2">
    <location>
        <begin position="503"/>
        <end position="772"/>
    </location>
</feature>
<dbReference type="GO" id="GO:0005680">
    <property type="term" value="C:anaphase-promoting complex"/>
    <property type="evidence" value="ECO:0007669"/>
    <property type="project" value="TreeGrafter"/>
</dbReference>
<dbReference type="InterPro" id="IPR044554">
    <property type="entry name" value="ANAPC2"/>
</dbReference>
<dbReference type="Pfam" id="PF25773">
    <property type="entry name" value="TPR_ANAPC2"/>
    <property type="match status" value="1"/>
</dbReference>
<name>A0A316UE29_9BASI</name>